<dbReference type="FunCoup" id="K1Q212">
    <property type="interactions" value="148"/>
</dbReference>
<reference evidence="1" key="1">
    <citation type="journal article" date="2012" name="Nature">
        <title>The oyster genome reveals stress adaptation and complexity of shell formation.</title>
        <authorList>
            <person name="Zhang G."/>
            <person name="Fang X."/>
            <person name="Guo X."/>
            <person name="Li L."/>
            <person name="Luo R."/>
            <person name="Xu F."/>
            <person name="Yang P."/>
            <person name="Zhang L."/>
            <person name="Wang X."/>
            <person name="Qi H."/>
            <person name="Xiong Z."/>
            <person name="Que H."/>
            <person name="Xie Y."/>
            <person name="Holland P.W."/>
            <person name="Paps J."/>
            <person name="Zhu Y."/>
            <person name="Wu F."/>
            <person name="Chen Y."/>
            <person name="Wang J."/>
            <person name="Peng C."/>
            <person name="Meng J."/>
            <person name="Yang L."/>
            <person name="Liu J."/>
            <person name="Wen B."/>
            <person name="Zhang N."/>
            <person name="Huang Z."/>
            <person name="Zhu Q."/>
            <person name="Feng Y."/>
            <person name="Mount A."/>
            <person name="Hedgecock D."/>
            <person name="Xu Z."/>
            <person name="Liu Y."/>
            <person name="Domazet-Loso T."/>
            <person name="Du Y."/>
            <person name="Sun X."/>
            <person name="Zhang S."/>
            <person name="Liu B."/>
            <person name="Cheng P."/>
            <person name="Jiang X."/>
            <person name="Li J."/>
            <person name="Fan D."/>
            <person name="Wang W."/>
            <person name="Fu W."/>
            <person name="Wang T."/>
            <person name="Wang B."/>
            <person name="Zhang J."/>
            <person name="Peng Z."/>
            <person name="Li Y."/>
            <person name="Li N."/>
            <person name="Wang J."/>
            <person name="Chen M."/>
            <person name="He Y."/>
            <person name="Tan F."/>
            <person name="Song X."/>
            <person name="Zheng Q."/>
            <person name="Huang R."/>
            <person name="Yang H."/>
            <person name="Du X."/>
            <person name="Chen L."/>
            <person name="Yang M."/>
            <person name="Gaffney P.M."/>
            <person name="Wang S."/>
            <person name="Luo L."/>
            <person name="She Z."/>
            <person name="Ming Y."/>
            <person name="Huang W."/>
            <person name="Zhang S."/>
            <person name="Huang B."/>
            <person name="Zhang Y."/>
            <person name="Qu T."/>
            <person name="Ni P."/>
            <person name="Miao G."/>
            <person name="Wang J."/>
            <person name="Wang Q."/>
            <person name="Steinberg C.E."/>
            <person name="Wang H."/>
            <person name="Li N."/>
            <person name="Qian L."/>
            <person name="Zhang G."/>
            <person name="Li Y."/>
            <person name="Yang H."/>
            <person name="Liu X."/>
            <person name="Wang J."/>
            <person name="Yin Y."/>
            <person name="Wang J."/>
        </authorList>
    </citation>
    <scope>NUCLEOTIDE SEQUENCE [LARGE SCALE GENOMIC DNA]</scope>
    <source>
        <strain evidence="1">05x7-T-G4-1.051#20</strain>
    </source>
</reference>
<accession>K1Q212</accession>
<evidence type="ECO:0000313" key="1">
    <source>
        <dbReference type="EMBL" id="EKC25394.1"/>
    </source>
</evidence>
<name>K1Q212_MAGGI</name>
<dbReference type="PANTHER" id="PTHR10334">
    <property type="entry name" value="CYSTEINE-RICH SECRETORY PROTEIN-RELATED"/>
    <property type="match status" value="1"/>
</dbReference>
<dbReference type="GO" id="GO:0005576">
    <property type="term" value="C:extracellular region"/>
    <property type="evidence" value="ECO:0007669"/>
    <property type="project" value="InterPro"/>
</dbReference>
<dbReference type="InterPro" id="IPR035940">
    <property type="entry name" value="CAP_sf"/>
</dbReference>
<dbReference type="InParanoid" id="K1Q212"/>
<dbReference type="AlphaFoldDB" id="K1Q212"/>
<dbReference type="EMBL" id="JH818191">
    <property type="protein sequence ID" value="EKC25394.1"/>
    <property type="molecule type" value="Genomic_DNA"/>
</dbReference>
<dbReference type="HOGENOM" id="CLU_1653811_0_0_1"/>
<dbReference type="PROSITE" id="PS01009">
    <property type="entry name" value="CRISP_1"/>
    <property type="match status" value="1"/>
</dbReference>
<proteinExistence type="predicted"/>
<dbReference type="InterPro" id="IPR002413">
    <property type="entry name" value="V5_allergen-like"/>
</dbReference>
<dbReference type="InterPro" id="IPR001283">
    <property type="entry name" value="CRISP-related"/>
</dbReference>
<organism evidence="1">
    <name type="scientific">Magallana gigas</name>
    <name type="common">Pacific oyster</name>
    <name type="synonym">Crassostrea gigas</name>
    <dbReference type="NCBI Taxonomy" id="29159"/>
    <lineage>
        <taxon>Eukaryota</taxon>
        <taxon>Metazoa</taxon>
        <taxon>Spiralia</taxon>
        <taxon>Lophotrochozoa</taxon>
        <taxon>Mollusca</taxon>
        <taxon>Bivalvia</taxon>
        <taxon>Autobranchia</taxon>
        <taxon>Pteriomorphia</taxon>
        <taxon>Ostreida</taxon>
        <taxon>Ostreoidea</taxon>
        <taxon>Ostreidae</taxon>
        <taxon>Magallana</taxon>
    </lineage>
</organism>
<gene>
    <name evidence="1" type="ORF">CGI_10009954</name>
</gene>
<dbReference type="InterPro" id="IPR014044">
    <property type="entry name" value="CAP_dom"/>
</dbReference>
<dbReference type="Gene3D" id="3.40.33.10">
    <property type="entry name" value="CAP"/>
    <property type="match status" value="1"/>
</dbReference>
<dbReference type="SUPFAM" id="SSF55797">
    <property type="entry name" value="PR-1-like"/>
    <property type="match status" value="1"/>
</dbReference>
<dbReference type="Pfam" id="PF00188">
    <property type="entry name" value="CAP"/>
    <property type="match status" value="1"/>
</dbReference>
<sequence length="160" mass="17885">MDKMKTSYKIPFVMKHLSLLVGVLFFPCSGHRIERSSWDDEIAMIAQKYADACKGLVHDGGRQRSIPGRFSVGQNLASASYDLDWAGVIKLWYDEVKDFTLGGNNDLMKVGHYTQVVWATSIKIGCGFAVCGSTRSYVCNYGPGSVTSTQTYKFRRYLCP</sequence>
<dbReference type="SMART" id="SM00198">
    <property type="entry name" value="SCP"/>
    <property type="match status" value="1"/>
</dbReference>
<dbReference type="PRINTS" id="PR00838">
    <property type="entry name" value="V5ALLERGEN"/>
</dbReference>
<dbReference type="InterPro" id="IPR018244">
    <property type="entry name" value="Allrgn_V5/Tpx1_CS"/>
</dbReference>
<protein>
    <submittedName>
        <fullName evidence="1">Venom allergen 3</fullName>
    </submittedName>
</protein>
<dbReference type="PRINTS" id="PR00837">
    <property type="entry name" value="V5TPXLIKE"/>
</dbReference>